<proteinExistence type="predicted"/>
<accession>A0A6G0TGL1</accession>
<dbReference type="AlphaFoldDB" id="A0A6G0TGL1"/>
<reference evidence="1 2" key="1">
    <citation type="submission" date="2019-08" db="EMBL/GenBank/DDBJ databases">
        <title>The genome of the soybean aphid Biotype 1, its phylome, world population structure and adaptation to the North American continent.</title>
        <authorList>
            <person name="Giordano R."/>
            <person name="Donthu R.K."/>
            <person name="Hernandez A.G."/>
            <person name="Wright C.L."/>
            <person name="Zimin A.V."/>
        </authorList>
    </citation>
    <scope>NUCLEOTIDE SEQUENCE [LARGE SCALE GENOMIC DNA]</scope>
    <source>
        <tissue evidence="1">Whole aphids</tissue>
    </source>
</reference>
<organism evidence="1 2">
    <name type="scientific">Aphis glycines</name>
    <name type="common">Soybean aphid</name>
    <dbReference type="NCBI Taxonomy" id="307491"/>
    <lineage>
        <taxon>Eukaryota</taxon>
        <taxon>Metazoa</taxon>
        <taxon>Ecdysozoa</taxon>
        <taxon>Arthropoda</taxon>
        <taxon>Hexapoda</taxon>
        <taxon>Insecta</taxon>
        <taxon>Pterygota</taxon>
        <taxon>Neoptera</taxon>
        <taxon>Paraneoptera</taxon>
        <taxon>Hemiptera</taxon>
        <taxon>Sternorrhyncha</taxon>
        <taxon>Aphidomorpha</taxon>
        <taxon>Aphidoidea</taxon>
        <taxon>Aphididae</taxon>
        <taxon>Aphidini</taxon>
        <taxon>Aphis</taxon>
        <taxon>Aphis</taxon>
    </lineage>
</organism>
<dbReference type="EMBL" id="VYZN01000040">
    <property type="protein sequence ID" value="KAE9531987.1"/>
    <property type="molecule type" value="Genomic_DNA"/>
</dbReference>
<protein>
    <submittedName>
        <fullName evidence="1">Uncharacterized protein</fullName>
    </submittedName>
</protein>
<keyword evidence="2" id="KW-1185">Reference proteome</keyword>
<sequence length="180" mass="21221">MTTDQQSLRFLQSYLCKLFYEYGYLYRKIAKACVTYPLSYVLYHTSVNTSYKNLNMNIENESKLQKQISKVLGKPEVIIKIQKFKPNCQNPHRYNFNFLFKELSSFSKEKLRNFISYKLSFKSSEKGGLCFNDLSTPKLNHVQKMPIYTTIKCQSKELLRAIINIFINLHNSNLLNTLKK</sequence>
<comment type="caution">
    <text evidence="1">The sequence shown here is derived from an EMBL/GenBank/DDBJ whole genome shotgun (WGS) entry which is preliminary data.</text>
</comment>
<evidence type="ECO:0000313" key="2">
    <source>
        <dbReference type="Proteomes" id="UP000475862"/>
    </source>
</evidence>
<gene>
    <name evidence="1" type="ORF">AGLY_010189</name>
</gene>
<name>A0A6G0TGL1_APHGL</name>
<dbReference type="Proteomes" id="UP000475862">
    <property type="component" value="Unassembled WGS sequence"/>
</dbReference>
<evidence type="ECO:0000313" key="1">
    <source>
        <dbReference type="EMBL" id="KAE9531987.1"/>
    </source>
</evidence>